<dbReference type="InterPro" id="IPR002833">
    <property type="entry name" value="PTH2"/>
</dbReference>
<evidence type="ECO:0000313" key="4">
    <source>
        <dbReference type="EMBL" id="KFM26729.1"/>
    </source>
</evidence>
<keyword evidence="2 4" id="KW-0378">Hydrolase</keyword>
<name>A0A087SLX5_AUXPR</name>
<dbReference type="KEGG" id="apro:F751_2706"/>
<dbReference type="SUPFAM" id="SSF102462">
    <property type="entry name" value="Peptidyl-tRNA hydrolase II"/>
    <property type="match status" value="1"/>
</dbReference>
<dbReference type="EC" id="3.1.1.29" evidence="1"/>
<sequence>AVAGTSASMAGSEDPLIQYIIIREDLWKEQGWSLGSVMAQGCHAAVAAVWESKGAKSTEEYCSSANIDSMRKVVLQVPNEAQLLRTATCLESAGIAHKVWMEQPEAIPTCIATTPQLKSIVGSALKRLPLCK</sequence>
<evidence type="ECO:0000313" key="5">
    <source>
        <dbReference type="Proteomes" id="UP000028924"/>
    </source>
</evidence>
<comment type="catalytic activity">
    <reaction evidence="3">
        <text>an N-acyl-L-alpha-aminoacyl-tRNA + H2O = an N-acyl-L-amino acid + a tRNA + H(+)</text>
        <dbReference type="Rhea" id="RHEA:54448"/>
        <dbReference type="Rhea" id="RHEA-COMP:10123"/>
        <dbReference type="Rhea" id="RHEA-COMP:13883"/>
        <dbReference type="ChEBI" id="CHEBI:15377"/>
        <dbReference type="ChEBI" id="CHEBI:15378"/>
        <dbReference type="ChEBI" id="CHEBI:59874"/>
        <dbReference type="ChEBI" id="CHEBI:78442"/>
        <dbReference type="ChEBI" id="CHEBI:138191"/>
        <dbReference type="EC" id="3.1.1.29"/>
    </reaction>
</comment>
<dbReference type="Gene3D" id="3.40.1490.10">
    <property type="entry name" value="Bit1"/>
    <property type="match status" value="1"/>
</dbReference>
<proteinExistence type="predicted"/>
<evidence type="ECO:0000256" key="2">
    <source>
        <dbReference type="ARBA" id="ARBA00022801"/>
    </source>
</evidence>
<dbReference type="eggNOG" id="KOG3305">
    <property type="taxonomic scope" value="Eukaryota"/>
</dbReference>
<dbReference type="PANTHER" id="PTHR46194">
    <property type="entry name" value="PEPTIDYL-TRNA HYDROLASE PTRHD1-RELATED"/>
    <property type="match status" value="1"/>
</dbReference>
<feature type="non-terminal residue" evidence="4">
    <location>
        <position position="1"/>
    </location>
</feature>
<accession>A0A087SLX5</accession>
<dbReference type="AlphaFoldDB" id="A0A087SLX5"/>
<dbReference type="OrthoDB" id="201213at2759"/>
<dbReference type="Proteomes" id="UP000028924">
    <property type="component" value="Unassembled WGS sequence"/>
</dbReference>
<feature type="non-terminal residue" evidence="4">
    <location>
        <position position="132"/>
    </location>
</feature>
<dbReference type="GO" id="GO:0004045">
    <property type="term" value="F:peptidyl-tRNA hydrolase activity"/>
    <property type="evidence" value="ECO:0007669"/>
    <property type="project" value="UniProtKB-EC"/>
</dbReference>
<dbReference type="Pfam" id="PF01981">
    <property type="entry name" value="PTH2"/>
    <property type="match status" value="1"/>
</dbReference>
<dbReference type="EMBL" id="KL662131">
    <property type="protein sequence ID" value="KFM26729.1"/>
    <property type="molecule type" value="Genomic_DNA"/>
</dbReference>
<dbReference type="InterPro" id="IPR023476">
    <property type="entry name" value="Pep_tRNA_hydro_II_dom_sf"/>
</dbReference>
<dbReference type="InterPro" id="IPR042237">
    <property type="entry name" value="PTRHD1"/>
</dbReference>
<dbReference type="RefSeq" id="XP_011399670.1">
    <property type="nucleotide sequence ID" value="XM_011401368.1"/>
</dbReference>
<evidence type="ECO:0000256" key="3">
    <source>
        <dbReference type="ARBA" id="ARBA00048707"/>
    </source>
</evidence>
<gene>
    <name evidence="4" type="ORF">F751_2706</name>
</gene>
<reference evidence="4 5" key="1">
    <citation type="journal article" date="2014" name="BMC Genomics">
        <title>Oil accumulation mechanisms of the oleaginous microalga Chlorella protothecoides revealed through its genome, transcriptomes, and proteomes.</title>
        <authorList>
            <person name="Gao C."/>
            <person name="Wang Y."/>
            <person name="Shen Y."/>
            <person name="Yan D."/>
            <person name="He X."/>
            <person name="Dai J."/>
            <person name="Wu Q."/>
        </authorList>
    </citation>
    <scope>NUCLEOTIDE SEQUENCE [LARGE SCALE GENOMIC DNA]</scope>
    <source>
        <strain evidence="4 5">0710</strain>
    </source>
</reference>
<keyword evidence="5" id="KW-1185">Reference proteome</keyword>
<protein>
    <recommendedName>
        <fullName evidence="1">peptidyl-tRNA hydrolase</fullName>
        <ecNumber evidence="1">3.1.1.29</ecNumber>
    </recommendedName>
</protein>
<evidence type="ECO:0000256" key="1">
    <source>
        <dbReference type="ARBA" id="ARBA00013260"/>
    </source>
</evidence>
<dbReference type="GeneID" id="23614097"/>
<organism evidence="4 5">
    <name type="scientific">Auxenochlorella protothecoides</name>
    <name type="common">Green microalga</name>
    <name type="synonym">Chlorella protothecoides</name>
    <dbReference type="NCBI Taxonomy" id="3075"/>
    <lineage>
        <taxon>Eukaryota</taxon>
        <taxon>Viridiplantae</taxon>
        <taxon>Chlorophyta</taxon>
        <taxon>core chlorophytes</taxon>
        <taxon>Trebouxiophyceae</taxon>
        <taxon>Chlorellales</taxon>
        <taxon>Chlorellaceae</taxon>
        <taxon>Auxenochlorella</taxon>
    </lineage>
</organism>
<dbReference type="PANTHER" id="PTHR46194:SF1">
    <property type="entry name" value="PEPTIDYL-TRNA HYDROLASE PTRHD1-RELATED"/>
    <property type="match status" value="1"/>
</dbReference>